<proteinExistence type="predicted"/>
<dbReference type="Gene3D" id="3.40.630.30">
    <property type="match status" value="1"/>
</dbReference>
<keyword evidence="2" id="KW-0808">Transferase</keyword>
<dbReference type="Pfam" id="PF13527">
    <property type="entry name" value="Acetyltransf_9"/>
    <property type="match status" value="1"/>
</dbReference>
<dbReference type="InterPro" id="IPR016181">
    <property type="entry name" value="Acyl_CoA_acyltransferase"/>
</dbReference>
<organism evidence="2 3">
    <name type="scientific">Streptosporangium minutum</name>
    <dbReference type="NCBI Taxonomy" id="569862"/>
    <lineage>
        <taxon>Bacteria</taxon>
        <taxon>Bacillati</taxon>
        <taxon>Actinomycetota</taxon>
        <taxon>Actinomycetes</taxon>
        <taxon>Streptosporangiales</taxon>
        <taxon>Streptosporangiaceae</taxon>
        <taxon>Streptosporangium</taxon>
    </lineage>
</organism>
<dbReference type="InterPro" id="IPR000182">
    <property type="entry name" value="GNAT_dom"/>
</dbReference>
<dbReference type="EMBL" id="NGFP01000010">
    <property type="protein sequence ID" value="OUC99223.1"/>
    <property type="molecule type" value="Genomic_DNA"/>
</dbReference>
<evidence type="ECO:0000313" key="2">
    <source>
        <dbReference type="EMBL" id="OUC99223.1"/>
    </source>
</evidence>
<feature type="domain" description="N-acetyltransferase" evidence="1">
    <location>
        <begin position="1"/>
        <end position="167"/>
    </location>
</feature>
<dbReference type="GO" id="GO:0016747">
    <property type="term" value="F:acyltransferase activity, transferring groups other than amino-acyl groups"/>
    <property type="evidence" value="ECO:0007669"/>
    <property type="project" value="InterPro"/>
</dbReference>
<accession>A0A243RXG3</accession>
<protein>
    <submittedName>
        <fullName evidence="2">GNAT family N-acetyltransferase</fullName>
    </submittedName>
</protein>
<evidence type="ECO:0000313" key="3">
    <source>
        <dbReference type="Proteomes" id="UP000194761"/>
    </source>
</evidence>
<comment type="caution">
    <text evidence="2">The sequence shown here is derived from an EMBL/GenBank/DDBJ whole genome shotgun (WGS) entry which is preliminary data.</text>
</comment>
<dbReference type="RefSeq" id="WP_086568257.1">
    <property type="nucleotide sequence ID" value="NZ_NGFP01000010.1"/>
</dbReference>
<dbReference type="Proteomes" id="UP000194761">
    <property type="component" value="Unassembled WGS sequence"/>
</dbReference>
<name>A0A243RXG3_9ACTN</name>
<dbReference type="AlphaFoldDB" id="A0A243RXG3"/>
<keyword evidence="3" id="KW-1185">Reference proteome</keyword>
<dbReference type="SUPFAM" id="SSF55729">
    <property type="entry name" value="Acyl-CoA N-acyltransferases (Nat)"/>
    <property type="match status" value="1"/>
</dbReference>
<evidence type="ECO:0000259" key="1">
    <source>
        <dbReference type="PROSITE" id="PS51186"/>
    </source>
</evidence>
<reference evidence="2 3" key="1">
    <citation type="submission" date="2017-05" db="EMBL/GenBank/DDBJ databases">
        <title>Biotechnological potential of actinobacteria isolated from South African environments.</title>
        <authorList>
            <person name="Le Roes-Hill M."/>
            <person name="Prins A."/>
            <person name="Durrell K.A."/>
        </authorList>
    </citation>
    <scope>NUCLEOTIDE SEQUENCE [LARGE SCALE GENOMIC DNA]</scope>
    <source>
        <strain evidence="2">M26</strain>
    </source>
</reference>
<gene>
    <name evidence="2" type="ORF">CA984_04070</name>
</gene>
<dbReference type="PROSITE" id="PS51186">
    <property type="entry name" value="GNAT"/>
    <property type="match status" value="1"/>
</dbReference>
<dbReference type="CDD" id="cd04301">
    <property type="entry name" value="NAT_SF"/>
    <property type="match status" value="1"/>
</dbReference>
<sequence length="193" mass="21009">MQIVSYPEAATPPELRAQVSALQHQAWPAEDPSAVTEGAPTHDPGLRPLSMLLVDDGVVLAALDILSKEIVHAGRRYRAGGLSTVVTRREARGRGHGRRLVTAARESMAAMDLDLGLFTCDRPLQGFYESAGWRPLPGAVLVGGTPQAPFPSDRPGFGKVTMAGFFSVEARRHRSSFQHSRIELYPGEIDKLW</sequence>